<feature type="binding site" evidence="2">
    <location>
        <position position="107"/>
    </location>
    <ligand>
        <name>substrate</name>
    </ligand>
</feature>
<organism evidence="5 6">
    <name type="scientific">Alistipes shahii</name>
    <dbReference type="NCBI Taxonomy" id="328814"/>
    <lineage>
        <taxon>Bacteria</taxon>
        <taxon>Pseudomonadati</taxon>
        <taxon>Bacteroidota</taxon>
        <taxon>Bacteroidia</taxon>
        <taxon>Bacteroidales</taxon>
        <taxon>Rikenellaceae</taxon>
        <taxon>Alistipes</taxon>
    </lineage>
</organism>
<evidence type="ECO:0000313" key="5">
    <source>
        <dbReference type="EMBL" id="KAA2370982.1"/>
    </source>
</evidence>
<dbReference type="NCBIfam" id="NF003559">
    <property type="entry name" value="PRK05234.1"/>
    <property type="match status" value="1"/>
</dbReference>
<feature type="binding site" evidence="2">
    <location>
        <position position="13"/>
    </location>
    <ligand>
        <name>substrate</name>
    </ligand>
</feature>
<dbReference type="InterPro" id="IPR036914">
    <property type="entry name" value="MGS-like_dom_sf"/>
</dbReference>
<dbReference type="Proteomes" id="UP000323567">
    <property type="component" value="Unassembled WGS sequence"/>
</dbReference>
<dbReference type="PROSITE" id="PS51855">
    <property type="entry name" value="MGS"/>
    <property type="match status" value="1"/>
</dbReference>
<feature type="binding site" evidence="2">
    <location>
        <position position="17"/>
    </location>
    <ligand>
        <name>substrate</name>
    </ligand>
</feature>
<dbReference type="AlphaFoldDB" id="A0A5B3GCQ0"/>
<evidence type="ECO:0000256" key="3">
    <source>
        <dbReference type="PIRSR" id="PIRSR006614-1"/>
    </source>
</evidence>
<sequence length="162" mass="18443">MERKTKVLALVAHDNMKRDLAEWVDWNSRKLSRHHLVCTGTTGKMVEKTLRDHREEHEDEAEEKPELKITLLKSGPLGGDQQLGSLIADGKINALIFFWDPMSAQPHDVDVKALLRLATLYNVPTAINRSSADFLISSPLYEDDGYEPVVKDYKAYVERVLK</sequence>
<evidence type="ECO:0000256" key="2">
    <source>
        <dbReference type="HAMAP-Rule" id="MF_00549"/>
    </source>
</evidence>
<feature type="binding site" evidence="2">
    <location>
        <begin position="74"/>
        <end position="75"/>
    </location>
    <ligand>
        <name>substrate</name>
    </ligand>
</feature>
<dbReference type="PROSITE" id="PS01335">
    <property type="entry name" value="METHYLGLYOXAL_SYNTH"/>
    <property type="match status" value="1"/>
</dbReference>
<feature type="active site" description="Proton donor/acceptor" evidence="2 3">
    <location>
        <position position="80"/>
    </location>
</feature>
<dbReference type="EMBL" id="VVXK01000005">
    <property type="protein sequence ID" value="KAA2370982.1"/>
    <property type="molecule type" value="Genomic_DNA"/>
</dbReference>
<evidence type="ECO:0000313" key="6">
    <source>
        <dbReference type="Proteomes" id="UP000323567"/>
    </source>
</evidence>
<dbReference type="CDD" id="cd01422">
    <property type="entry name" value="MGS"/>
    <property type="match status" value="1"/>
</dbReference>
<dbReference type="Pfam" id="PF02142">
    <property type="entry name" value="MGS"/>
    <property type="match status" value="1"/>
</dbReference>
<protein>
    <recommendedName>
        <fullName evidence="2">Methylglyoxal synthase</fullName>
        <shortName evidence="2">MGS</shortName>
        <ecNumber evidence="2">4.2.3.3</ecNumber>
    </recommendedName>
</protein>
<dbReference type="PIRSF" id="PIRSF006614">
    <property type="entry name" value="Methylglyox_syn"/>
    <property type="match status" value="1"/>
</dbReference>
<evidence type="ECO:0000256" key="1">
    <source>
        <dbReference type="ARBA" id="ARBA00006287"/>
    </source>
</evidence>
<comment type="function">
    <text evidence="2">Catalyzes the formation of methylglyoxal from dihydroxyacetone phosphate.</text>
</comment>
<proteinExistence type="inferred from homology"/>
<dbReference type="PANTHER" id="PTHR30492">
    <property type="entry name" value="METHYLGLYOXAL SYNTHASE"/>
    <property type="match status" value="1"/>
</dbReference>
<dbReference type="InterPro" id="IPR018148">
    <property type="entry name" value="Methylglyoxal_synth_AS"/>
</dbReference>
<dbReference type="SMART" id="SM00851">
    <property type="entry name" value="MGS"/>
    <property type="match status" value="1"/>
</dbReference>
<comment type="catalytic activity">
    <reaction evidence="2">
        <text>dihydroxyacetone phosphate = methylglyoxal + phosphate</text>
        <dbReference type="Rhea" id="RHEA:17937"/>
        <dbReference type="ChEBI" id="CHEBI:17158"/>
        <dbReference type="ChEBI" id="CHEBI:43474"/>
        <dbReference type="ChEBI" id="CHEBI:57642"/>
        <dbReference type="EC" id="4.2.3.3"/>
    </reaction>
</comment>
<dbReference type="GO" id="GO:0019242">
    <property type="term" value="P:methylglyoxal biosynthetic process"/>
    <property type="evidence" value="ECO:0007669"/>
    <property type="project" value="UniProtKB-UniRule"/>
</dbReference>
<dbReference type="PANTHER" id="PTHR30492:SF0">
    <property type="entry name" value="METHYLGLYOXAL SYNTHASE"/>
    <property type="match status" value="1"/>
</dbReference>
<dbReference type="Gene3D" id="3.40.50.1380">
    <property type="entry name" value="Methylglyoxal synthase-like domain"/>
    <property type="match status" value="1"/>
</dbReference>
<keyword evidence="2 5" id="KW-0456">Lyase</keyword>
<evidence type="ECO:0000259" key="4">
    <source>
        <dbReference type="PROSITE" id="PS51855"/>
    </source>
</evidence>
<gene>
    <name evidence="2" type="primary">mgsA</name>
    <name evidence="5" type="ORF">F2Y13_05370</name>
</gene>
<dbReference type="InterPro" id="IPR011607">
    <property type="entry name" value="MGS-like_dom"/>
</dbReference>
<comment type="caution">
    <text evidence="5">The sequence shown here is derived from an EMBL/GenBank/DDBJ whole genome shotgun (WGS) entry which is preliminary data.</text>
</comment>
<name>A0A5B3GCQ0_9BACT</name>
<reference evidence="5 6" key="1">
    <citation type="journal article" date="2019" name="Nat. Med.">
        <title>A library of human gut bacterial isolates paired with longitudinal multiomics data enables mechanistic microbiome research.</title>
        <authorList>
            <person name="Poyet M."/>
            <person name="Groussin M."/>
            <person name="Gibbons S.M."/>
            <person name="Avila-Pacheco J."/>
            <person name="Jiang X."/>
            <person name="Kearney S.M."/>
            <person name="Perrotta A.R."/>
            <person name="Berdy B."/>
            <person name="Zhao S."/>
            <person name="Lieberman T.D."/>
            <person name="Swanson P.K."/>
            <person name="Smith M."/>
            <person name="Roesemann S."/>
            <person name="Alexander J.E."/>
            <person name="Rich S.A."/>
            <person name="Livny J."/>
            <person name="Vlamakis H."/>
            <person name="Clish C."/>
            <person name="Bullock K."/>
            <person name="Deik A."/>
            <person name="Scott J."/>
            <person name="Pierce K.A."/>
            <person name="Xavier R.J."/>
            <person name="Alm E.J."/>
        </authorList>
    </citation>
    <scope>NUCLEOTIDE SEQUENCE [LARGE SCALE GENOMIC DNA]</scope>
    <source>
        <strain evidence="5 6">BIOML-A2</strain>
    </source>
</reference>
<feature type="binding site" evidence="2">
    <location>
        <begin position="39"/>
        <end position="42"/>
    </location>
    <ligand>
        <name>substrate</name>
    </ligand>
</feature>
<dbReference type="RefSeq" id="WP_015547750.1">
    <property type="nucleotide sequence ID" value="NZ_AP031448.1"/>
</dbReference>
<dbReference type="SUPFAM" id="SSF52335">
    <property type="entry name" value="Methylglyoxal synthase-like"/>
    <property type="match status" value="1"/>
</dbReference>
<dbReference type="EC" id="4.2.3.3" evidence="2"/>
<dbReference type="GeneID" id="92755564"/>
<accession>A0A5B3GCQ0</accession>
<dbReference type="InterPro" id="IPR004363">
    <property type="entry name" value="Methylgl_synth"/>
</dbReference>
<comment type="similarity">
    <text evidence="1 2">Belongs to the methylglyoxal synthase family.</text>
</comment>
<feature type="domain" description="MGS-like" evidence="4">
    <location>
        <begin position="1"/>
        <end position="162"/>
    </location>
</feature>
<dbReference type="HAMAP" id="MF_00549">
    <property type="entry name" value="Methylglyoxal_synth"/>
    <property type="match status" value="1"/>
</dbReference>
<dbReference type="GO" id="GO:0008929">
    <property type="term" value="F:methylglyoxal synthase activity"/>
    <property type="evidence" value="ECO:0007669"/>
    <property type="project" value="UniProtKB-UniRule"/>
</dbReference>
<dbReference type="GO" id="GO:0005829">
    <property type="term" value="C:cytosol"/>
    <property type="evidence" value="ECO:0007669"/>
    <property type="project" value="TreeGrafter"/>
</dbReference>